<evidence type="ECO:0000256" key="4">
    <source>
        <dbReference type="ARBA" id="ARBA00022741"/>
    </source>
</evidence>
<gene>
    <name evidence="10" type="ORF">SAMN05661030_2164</name>
</gene>
<dbReference type="STRING" id="1225127.SAMN05661030_2164"/>
<dbReference type="Gene3D" id="1.10.510.10">
    <property type="entry name" value="Transferase(Phosphotransferase) domain 1"/>
    <property type="match status" value="1"/>
</dbReference>
<keyword evidence="6 7" id="KW-0067">ATP-binding</keyword>
<keyword evidence="3" id="KW-0808">Transferase</keyword>
<evidence type="ECO:0000256" key="8">
    <source>
        <dbReference type="SAM" id="MobiDB-lite"/>
    </source>
</evidence>
<dbReference type="PANTHER" id="PTHR43289">
    <property type="entry name" value="MITOGEN-ACTIVATED PROTEIN KINASE KINASE KINASE 20-RELATED"/>
    <property type="match status" value="1"/>
</dbReference>
<dbReference type="InterPro" id="IPR008271">
    <property type="entry name" value="Ser/Thr_kinase_AS"/>
</dbReference>
<dbReference type="AlphaFoldDB" id="A0A1I1NTQ9"/>
<dbReference type="SMART" id="SM00220">
    <property type="entry name" value="S_TKc"/>
    <property type="match status" value="1"/>
</dbReference>
<dbReference type="RefSeq" id="WP_207506381.1">
    <property type="nucleotide sequence ID" value="NZ_BNAC01000004.1"/>
</dbReference>
<feature type="region of interest" description="Disordered" evidence="8">
    <location>
        <begin position="361"/>
        <end position="420"/>
    </location>
</feature>
<dbReference type="InterPro" id="IPR017441">
    <property type="entry name" value="Protein_kinase_ATP_BS"/>
</dbReference>
<dbReference type="CDD" id="cd14014">
    <property type="entry name" value="STKc_PknB_like"/>
    <property type="match status" value="1"/>
</dbReference>
<keyword evidence="5" id="KW-0418">Kinase</keyword>
<name>A0A1I1NTQ9_9ACTN</name>
<dbReference type="GO" id="GO:0005524">
    <property type="term" value="F:ATP binding"/>
    <property type="evidence" value="ECO:0007669"/>
    <property type="project" value="UniProtKB-UniRule"/>
</dbReference>
<evidence type="ECO:0000256" key="6">
    <source>
        <dbReference type="ARBA" id="ARBA00022840"/>
    </source>
</evidence>
<dbReference type="PROSITE" id="PS00108">
    <property type="entry name" value="PROTEIN_KINASE_ST"/>
    <property type="match status" value="1"/>
</dbReference>
<keyword evidence="11" id="KW-1185">Reference proteome</keyword>
<dbReference type="SUPFAM" id="SSF56112">
    <property type="entry name" value="Protein kinase-like (PK-like)"/>
    <property type="match status" value="1"/>
</dbReference>
<dbReference type="Proteomes" id="UP000199022">
    <property type="component" value="Unassembled WGS sequence"/>
</dbReference>
<dbReference type="Pfam" id="PF00069">
    <property type="entry name" value="Pkinase"/>
    <property type="match status" value="1"/>
</dbReference>
<dbReference type="EC" id="2.7.11.1" evidence="1"/>
<dbReference type="GO" id="GO:0004674">
    <property type="term" value="F:protein serine/threonine kinase activity"/>
    <property type="evidence" value="ECO:0007669"/>
    <property type="project" value="UniProtKB-KW"/>
</dbReference>
<evidence type="ECO:0000256" key="3">
    <source>
        <dbReference type="ARBA" id="ARBA00022679"/>
    </source>
</evidence>
<evidence type="ECO:0000313" key="10">
    <source>
        <dbReference type="EMBL" id="SFC98123.1"/>
    </source>
</evidence>
<dbReference type="PANTHER" id="PTHR43289:SF6">
    <property type="entry name" value="SERINE_THREONINE-PROTEIN KINASE NEKL-3"/>
    <property type="match status" value="1"/>
</dbReference>
<dbReference type="EMBL" id="FOMD01000002">
    <property type="protein sequence ID" value="SFC98123.1"/>
    <property type="molecule type" value="Genomic_DNA"/>
</dbReference>
<evidence type="ECO:0000256" key="2">
    <source>
        <dbReference type="ARBA" id="ARBA00022527"/>
    </source>
</evidence>
<evidence type="ECO:0000259" key="9">
    <source>
        <dbReference type="PROSITE" id="PS50011"/>
    </source>
</evidence>
<evidence type="ECO:0000313" key="11">
    <source>
        <dbReference type="Proteomes" id="UP000199022"/>
    </source>
</evidence>
<feature type="binding site" evidence="7">
    <location>
        <position position="46"/>
    </location>
    <ligand>
        <name>ATP</name>
        <dbReference type="ChEBI" id="CHEBI:30616"/>
    </ligand>
</feature>
<dbReference type="InterPro" id="IPR000719">
    <property type="entry name" value="Prot_kinase_dom"/>
</dbReference>
<reference evidence="11" key="1">
    <citation type="submission" date="2016-10" db="EMBL/GenBank/DDBJ databases">
        <authorList>
            <person name="Varghese N."/>
            <person name="Submissions S."/>
        </authorList>
    </citation>
    <scope>NUCLEOTIDE SEQUENCE [LARGE SCALE GENOMIC DNA]</scope>
    <source>
        <strain evidence="11">DSM 45962</strain>
    </source>
</reference>
<dbReference type="PROSITE" id="PS00107">
    <property type="entry name" value="PROTEIN_KINASE_ATP"/>
    <property type="match status" value="1"/>
</dbReference>
<organism evidence="10 11">
    <name type="scientific">Klenkia taihuensis</name>
    <dbReference type="NCBI Taxonomy" id="1225127"/>
    <lineage>
        <taxon>Bacteria</taxon>
        <taxon>Bacillati</taxon>
        <taxon>Actinomycetota</taxon>
        <taxon>Actinomycetes</taxon>
        <taxon>Geodermatophilales</taxon>
        <taxon>Geodermatophilaceae</taxon>
        <taxon>Klenkia</taxon>
    </lineage>
</organism>
<accession>A0A1I1NTQ9</accession>
<dbReference type="Gene3D" id="3.30.200.20">
    <property type="entry name" value="Phosphorylase Kinase, domain 1"/>
    <property type="match status" value="1"/>
</dbReference>
<sequence>MTTPAQVGPGYRVAGRYLLAERIGGGGMGAVWVGTDERLGRRVAVKQLVLPVGITDESAREQRERMMREGRIAARISHPHAIAVYDVAEDAGAPWLVMEHLPSRSLAAVLSDDGVLPVQQVAQIGAQLADALVAVHAAGIVHRDVKPGNVLVGAGVELEGLVKITDFGISHAQGDVKLTQTGMVTGTPAFLSPEVARGETAGPAGDVWSLGATLFTALEGQPPFGSSGNSLELLYRVAGTQPQRPVRSGALTPVLERMLTTDPAGRPSMAEVRDALARVAAGDDGDVTAVLGARTPLRVVPPPPVDPTRTELPAQQAAAPPRTSVTPRAAAKKSWLPAGAVGGVVVAALAAGALWLNLRDDSSSSAADPTSTAAATTTQAAPPPTSAAAPPTTEEQTTTAETTTAETTSEAAPTTEGDTVTAADVEQAVTDYYALLPGKPQQAWRSTGPTLQGVISRQDYVAFWDRFSEVRLGAVTAEEGSLTATAQVTFVEDGQELVEQHRFTLVAGPRGELLMDSDVAV</sequence>
<feature type="region of interest" description="Disordered" evidence="8">
    <location>
        <begin position="298"/>
        <end position="328"/>
    </location>
</feature>
<feature type="domain" description="Protein kinase" evidence="9">
    <location>
        <begin position="17"/>
        <end position="279"/>
    </location>
</feature>
<evidence type="ECO:0000256" key="7">
    <source>
        <dbReference type="PROSITE-ProRule" id="PRU10141"/>
    </source>
</evidence>
<proteinExistence type="predicted"/>
<feature type="compositionally biased region" description="Low complexity" evidence="8">
    <location>
        <begin position="363"/>
        <end position="416"/>
    </location>
</feature>
<dbReference type="InterPro" id="IPR011009">
    <property type="entry name" value="Kinase-like_dom_sf"/>
</dbReference>
<protein>
    <recommendedName>
        <fullName evidence="1">non-specific serine/threonine protein kinase</fullName>
        <ecNumber evidence="1">2.7.11.1</ecNumber>
    </recommendedName>
</protein>
<keyword evidence="4 7" id="KW-0547">Nucleotide-binding</keyword>
<keyword evidence="2" id="KW-0723">Serine/threonine-protein kinase</keyword>
<dbReference type="PROSITE" id="PS50011">
    <property type="entry name" value="PROTEIN_KINASE_DOM"/>
    <property type="match status" value="1"/>
</dbReference>
<evidence type="ECO:0000256" key="5">
    <source>
        <dbReference type="ARBA" id="ARBA00022777"/>
    </source>
</evidence>
<evidence type="ECO:0000256" key="1">
    <source>
        <dbReference type="ARBA" id="ARBA00012513"/>
    </source>
</evidence>